<dbReference type="GO" id="GO:0043171">
    <property type="term" value="P:peptide catabolic process"/>
    <property type="evidence" value="ECO:0007669"/>
    <property type="project" value="TreeGrafter"/>
</dbReference>
<dbReference type="Gene3D" id="2.60.40.1910">
    <property type="match status" value="1"/>
</dbReference>
<feature type="binding site" evidence="9">
    <location>
        <position position="327"/>
    </location>
    <ligand>
        <name>Zn(2+)</name>
        <dbReference type="ChEBI" id="CHEBI:29105"/>
        <note>catalytic</note>
    </ligand>
</feature>
<comment type="caution">
    <text evidence="15">The sequence shown here is derived from an EMBL/GenBank/DDBJ whole genome shotgun (WGS) entry which is preliminary data.</text>
</comment>
<dbReference type="InterPro" id="IPR024571">
    <property type="entry name" value="ERAP1-like_C_dom"/>
</dbReference>
<gene>
    <name evidence="15" type="primary">APE2</name>
    <name evidence="15" type="ORF">HETSPECPRED_006136</name>
</gene>
<evidence type="ECO:0000256" key="7">
    <source>
        <dbReference type="ARBA" id="ARBA00023049"/>
    </source>
</evidence>
<dbReference type="InterPro" id="IPR050344">
    <property type="entry name" value="Peptidase_M1_aminopeptidases"/>
</dbReference>
<keyword evidence="6 9" id="KW-0862">Zinc</keyword>
<dbReference type="FunFam" id="2.60.40.1910:FF:000004">
    <property type="entry name" value="Aminopeptidase"/>
    <property type="match status" value="1"/>
</dbReference>
<evidence type="ECO:0000256" key="10">
    <source>
        <dbReference type="PIRSR" id="PIRSR634016-4"/>
    </source>
</evidence>
<feature type="domain" description="Aminopeptidase N-like N-terminal" evidence="14">
    <location>
        <begin position="26"/>
        <end position="216"/>
    </location>
</feature>
<dbReference type="GO" id="GO:0005737">
    <property type="term" value="C:cytoplasm"/>
    <property type="evidence" value="ECO:0007669"/>
    <property type="project" value="TreeGrafter"/>
</dbReference>
<dbReference type="Gene3D" id="1.25.50.20">
    <property type="match status" value="1"/>
</dbReference>
<evidence type="ECO:0000256" key="11">
    <source>
        <dbReference type="RuleBase" id="RU364040"/>
    </source>
</evidence>
<dbReference type="SUPFAM" id="SSF63737">
    <property type="entry name" value="Leukotriene A4 hydrolase N-terminal domain"/>
    <property type="match status" value="1"/>
</dbReference>
<feature type="active site" description="Proton acceptor" evidence="8">
    <location>
        <position position="324"/>
    </location>
</feature>
<feature type="site" description="Transition state stabilizer" evidence="10">
    <location>
        <position position="409"/>
    </location>
</feature>
<keyword evidence="2 11" id="KW-0031">Aminopeptidase</keyword>
<dbReference type="FunFam" id="1.10.390.10:FF:000001">
    <property type="entry name" value="Aminopeptidase"/>
    <property type="match status" value="1"/>
</dbReference>
<comment type="similarity">
    <text evidence="1 11">Belongs to the peptidase M1 family.</text>
</comment>
<dbReference type="InterPro" id="IPR034016">
    <property type="entry name" value="M1_APN-typ"/>
</dbReference>
<evidence type="ECO:0000259" key="14">
    <source>
        <dbReference type="Pfam" id="PF17900"/>
    </source>
</evidence>
<dbReference type="EC" id="3.4.11.-" evidence="11"/>
<dbReference type="GO" id="GO:0006508">
    <property type="term" value="P:proteolysis"/>
    <property type="evidence" value="ECO:0007669"/>
    <property type="project" value="UniProtKB-KW"/>
</dbReference>
<sequence length="888" mass="99090">MCKTHAETGASVGVTKAREVLPTNVKPLHYDLTLEPNFDKFSYEGTVIIDLDVKEDTTSISLNSLEIDIHSTTITAGDKQITSSPKISHNDDSQTTTISFEKALPAGEKAQITQRFTGYLNDKMAGFYRSSYKDKDGSTKYIATTQMEPTDARRAFPCFDEPALKAEYTITLIADEHHTCLSNMDQASEKIIDSKITGGKRKAVTFNKTPLMSTYLLAFIVGELNCIETNSFRLPIRVFATPASDIEHGRFSLELAARTLDFYEKTFDSDFPLPKMDMVAIPDFSAGAMENWGLITYRVVDVLFDEKTSSASTKQRVAEVVQHELAHQWFGNLVTMDFWDGLWLNEGFATWMSWYSCNKFYPEWKVWQGYVTDTLQGALSLDSLRSSHPIEVPVKRADEINQIFDAISYSKGSCVLRMISKYLGEETFMLGIRQYLKKHAYGNTQTSDLWAALANASGKPVEKVMDIWTKNVGYPVVTVTENEGSNSINVKQNRFLRTGDVKPEEDKTLFPVFLGLRTKDGVNEDLTFSEREQTFKVPSTEFFKLNADHSGLYRTSYTPDRLSKLGKAAKDGLLSVEDRAGMIADAGALAASGYQKTSGILSLLNSFGDETEFVVWEEILARISSIRSAWVFEDQKSRESLKAFQRNLVSAKAHDKGWSFTKNEDHIQAQFKALLFGNAGICGDQKIIEAAQAMFKGFAAGNKEAIHPNIRGSVYAIVLRNGGAKEFDIILNEYRTASNADERNTALRSLGRVKDEKLIQRALALPLSDDVKGQDVYLPIAGLRSDAAGIVALYAWMKQNWEAIEKKCPPGLSMLSSIVQMCISGFTSEEQLKDVKAYFDGKSTKGFDRALEQSFDAIKAKANWLKRDKGDVEAWLQDNGYISSGGKL</sequence>
<dbReference type="AlphaFoldDB" id="A0A8H3EKR6"/>
<dbReference type="Gene3D" id="1.10.390.10">
    <property type="entry name" value="Neutral Protease Domain 2"/>
    <property type="match status" value="1"/>
</dbReference>
<reference evidence="15" key="1">
    <citation type="submission" date="2021-03" db="EMBL/GenBank/DDBJ databases">
        <authorList>
            <person name="Tagirdzhanova G."/>
        </authorList>
    </citation>
    <scope>NUCLEOTIDE SEQUENCE</scope>
</reference>
<dbReference type="InterPro" id="IPR014782">
    <property type="entry name" value="Peptidase_M1_dom"/>
</dbReference>
<comment type="cofactor">
    <cofactor evidence="9 11">
        <name>Zn(2+)</name>
        <dbReference type="ChEBI" id="CHEBI:29105"/>
    </cofactor>
    <text evidence="9 11">Binds 1 zinc ion per subunit.</text>
</comment>
<organism evidence="15 16">
    <name type="scientific">Heterodermia speciosa</name>
    <dbReference type="NCBI Taxonomy" id="116794"/>
    <lineage>
        <taxon>Eukaryota</taxon>
        <taxon>Fungi</taxon>
        <taxon>Dikarya</taxon>
        <taxon>Ascomycota</taxon>
        <taxon>Pezizomycotina</taxon>
        <taxon>Lecanoromycetes</taxon>
        <taxon>OSLEUM clade</taxon>
        <taxon>Lecanoromycetidae</taxon>
        <taxon>Caliciales</taxon>
        <taxon>Physciaceae</taxon>
        <taxon>Heterodermia</taxon>
    </lineage>
</organism>
<evidence type="ECO:0000256" key="4">
    <source>
        <dbReference type="ARBA" id="ARBA00022723"/>
    </source>
</evidence>
<evidence type="ECO:0000313" key="15">
    <source>
        <dbReference type="EMBL" id="CAF9906298.1"/>
    </source>
</evidence>
<feature type="binding site" evidence="9">
    <location>
        <position position="346"/>
    </location>
    <ligand>
        <name>Zn(2+)</name>
        <dbReference type="ChEBI" id="CHEBI:29105"/>
        <note>catalytic</note>
    </ligand>
</feature>
<keyword evidence="4 9" id="KW-0479">Metal-binding</keyword>
<evidence type="ECO:0000313" key="16">
    <source>
        <dbReference type="Proteomes" id="UP000664521"/>
    </source>
</evidence>
<evidence type="ECO:0000256" key="5">
    <source>
        <dbReference type="ARBA" id="ARBA00022801"/>
    </source>
</evidence>
<keyword evidence="16" id="KW-1185">Reference proteome</keyword>
<evidence type="ECO:0000256" key="2">
    <source>
        <dbReference type="ARBA" id="ARBA00022438"/>
    </source>
</evidence>
<dbReference type="InterPro" id="IPR001930">
    <property type="entry name" value="Peptidase_M1"/>
</dbReference>
<protein>
    <recommendedName>
        <fullName evidence="11">Aminopeptidase</fullName>
        <ecNumber evidence="11">3.4.11.-</ecNumber>
    </recommendedName>
</protein>
<dbReference type="PANTHER" id="PTHR11533:SF174">
    <property type="entry name" value="PUROMYCIN-SENSITIVE AMINOPEPTIDASE-RELATED"/>
    <property type="match status" value="1"/>
</dbReference>
<dbReference type="OrthoDB" id="10031169at2759"/>
<evidence type="ECO:0000259" key="12">
    <source>
        <dbReference type="Pfam" id="PF01433"/>
    </source>
</evidence>
<evidence type="ECO:0000256" key="8">
    <source>
        <dbReference type="PIRSR" id="PIRSR634016-1"/>
    </source>
</evidence>
<accession>A0A8H3EKR6</accession>
<dbReference type="PRINTS" id="PR00756">
    <property type="entry name" value="ALADIPTASE"/>
</dbReference>
<dbReference type="Proteomes" id="UP000664521">
    <property type="component" value="Unassembled WGS sequence"/>
</dbReference>
<dbReference type="InterPro" id="IPR042097">
    <property type="entry name" value="Aminopeptidase_N-like_N_sf"/>
</dbReference>
<keyword evidence="3 11" id="KW-0645">Protease</keyword>
<dbReference type="Pfam" id="PF11838">
    <property type="entry name" value="ERAP1_C"/>
    <property type="match status" value="1"/>
</dbReference>
<dbReference type="Pfam" id="PF17900">
    <property type="entry name" value="Peptidase_M1_N"/>
    <property type="match status" value="1"/>
</dbReference>
<feature type="domain" description="Peptidase M1 membrane alanine aminopeptidase" evidence="12">
    <location>
        <begin position="251"/>
        <end position="468"/>
    </location>
</feature>
<keyword evidence="5 11" id="KW-0378">Hydrolase</keyword>
<dbReference type="GO" id="GO:0016020">
    <property type="term" value="C:membrane"/>
    <property type="evidence" value="ECO:0007669"/>
    <property type="project" value="TreeGrafter"/>
</dbReference>
<feature type="binding site" evidence="9">
    <location>
        <position position="323"/>
    </location>
    <ligand>
        <name>Zn(2+)</name>
        <dbReference type="ChEBI" id="CHEBI:29105"/>
        <note>catalytic</note>
    </ligand>
</feature>
<keyword evidence="7 11" id="KW-0482">Metalloprotease</keyword>
<dbReference type="Pfam" id="PF01433">
    <property type="entry name" value="Peptidase_M1"/>
    <property type="match status" value="1"/>
</dbReference>
<dbReference type="EMBL" id="CAJPDS010000004">
    <property type="protein sequence ID" value="CAF9906298.1"/>
    <property type="molecule type" value="Genomic_DNA"/>
</dbReference>
<evidence type="ECO:0000259" key="13">
    <source>
        <dbReference type="Pfam" id="PF11838"/>
    </source>
</evidence>
<dbReference type="Gene3D" id="2.60.40.1730">
    <property type="entry name" value="tricorn interacting facor f3 domain"/>
    <property type="match status" value="1"/>
</dbReference>
<dbReference type="FunFam" id="1.25.50.20:FF:000002">
    <property type="entry name" value="Aminopeptidase"/>
    <property type="match status" value="1"/>
</dbReference>
<name>A0A8H3EKR6_9LECA</name>
<dbReference type="InterPro" id="IPR045357">
    <property type="entry name" value="Aminopeptidase_N-like_N"/>
</dbReference>
<evidence type="ECO:0000256" key="9">
    <source>
        <dbReference type="PIRSR" id="PIRSR634016-3"/>
    </source>
</evidence>
<dbReference type="GO" id="GO:0042277">
    <property type="term" value="F:peptide binding"/>
    <property type="evidence" value="ECO:0007669"/>
    <property type="project" value="TreeGrafter"/>
</dbReference>
<evidence type="ECO:0000256" key="6">
    <source>
        <dbReference type="ARBA" id="ARBA00022833"/>
    </source>
</evidence>
<feature type="domain" description="ERAP1-like C-terminal" evidence="13">
    <location>
        <begin position="542"/>
        <end position="860"/>
    </location>
</feature>
<dbReference type="FunFam" id="2.60.40.1730:FF:000002">
    <property type="entry name" value="Aminopeptidase"/>
    <property type="match status" value="1"/>
</dbReference>
<dbReference type="GO" id="GO:0070006">
    <property type="term" value="F:metalloaminopeptidase activity"/>
    <property type="evidence" value="ECO:0007669"/>
    <property type="project" value="TreeGrafter"/>
</dbReference>
<dbReference type="SUPFAM" id="SSF55486">
    <property type="entry name" value="Metalloproteases ('zincins'), catalytic domain"/>
    <property type="match status" value="1"/>
</dbReference>
<dbReference type="InterPro" id="IPR027268">
    <property type="entry name" value="Peptidase_M4/M1_CTD_sf"/>
</dbReference>
<dbReference type="GO" id="GO:0008270">
    <property type="term" value="F:zinc ion binding"/>
    <property type="evidence" value="ECO:0007669"/>
    <property type="project" value="UniProtKB-UniRule"/>
</dbReference>
<dbReference type="PANTHER" id="PTHR11533">
    <property type="entry name" value="PROTEASE M1 ZINC METALLOPROTEASE"/>
    <property type="match status" value="1"/>
</dbReference>
<proteinExistence type="inferred from homology"/>
<evidence type="ECO:0000256" key="3">
    <source>
        <dbReference type="ARBA" id="ARBA00022670"/>
    </source>
</evidence>
<dbReference type="CDD" id="cd09601">
    <property type="entry name" value="M1_APN-Q_like"/>
    <property type="match status" value="1"/>
</dbReference>
<evidence type="ECO:0000256" key="1">
    <source>
        <dbReference type="ARBA" id="ARBA00010136"/>
    </source>
</evidence>